<keyword evidence="3" id="KW-1185">Reference proteome</keyword>
<reference evidence="2 3" key="1">
    <citation type="submission" date="2023-05" db="EMBL/GenBank/DDBJ databases">
        <title>Lysobacter sp. strain LF1 Genome sequencing and assembly.</title>
        <authorList>
            <person name="Jung Y."/>
        </authorList>
    </citation>
    <scope>NUCLEOTIDE SEQUENCE [LARGE SCALE GENOMIC DNA]</scope>
    <source>
        <strain evidence="2 3">LF1</strain>
    </source>
</reference>
<name>A0ABT6XHD7_9GAMM</name>
<feature type="signal peptide" evidence="1">
    <location>
        <begin position="1"/>
        <end position="29"/>
    </location>
</feature>
<comment type="caution">
    <text evidence="2">The sequence shown here is derived from an EMBL/GenBank/DDBJ whole genome shotgun (WGS) entry which is preliminary data.</text>
</comment>
<dbReference type="Proteomes" id="UP001321580">
    <property type="component" value="Unassembled WGS sequence"/>
</dbReference>
<keyword evidence="1" id="KW-0732">Signal</keyword>
<evidence type="ECO:0000313" key="2">
    <source>
        <dbReference type="EMBL" id="MDI9239561.1"/>
    </source>
</evidence>
<accession>A0ABT6XHD7</accession>
<gene>
    <name evidence="2" type="ORF">QLQ15_11665</name>
</gene>
<feature type="chain" id="PRO_5047256393" description="Lipoprotein" evidence="1">
    <location>
        <begin position="30"/>
        <end position="130"/>
    </location>
</feature>
<evidence type="ECO:0000256" key="1">
    <source>
        <dbReference type="SAM" id="SignalP"/>
    </source>
</evidence>
<dbReference type="RefSeq" id="WP_283212941.1">
    <property type="nucleotide sequence ID" value="NZ_JASGBI010000001.1"/>
</dbReference>
<protein>
    <recommendedName>
        <fullName evidence="4">Lipoprotein</fullName>
    </recommendedName>
</protein>
<proteinExistence type="predicted"/>
<organism evidence="2 3">
    <name type="scientific">Lysobacter stagni</name>
    <dbReference type="NCBI Taxonomy" id="3045172"/>
    <lineage>
        <taxon>Bacteria</taxon>
        <taxon>Pseudomonadati</taxon>
        <taxon>Pseudomonadota</taxon>
        <taxon>Gammaproteobacteria</taxon>
        <taxon>Lysobacterales</taxon>
        <taxon>Lysobacteraceae</taxon>
        <taxon>Lysobacter</taxon>
    </lineage>
</organism>
<dbReference type="EMBL" id="JASGBI010000001">
    <property type="protein sequence ID" value="MDI9239561.1"/>
    <property type="molecule type" value="Genomic_DNA"/>
</dbReference>
<sequence length="130" mass="14480">MIQHRSRIGSWPVISACLLLSACVSRPHAAVESDNCLTGESTQWTRLAAPPADAGVLRSLSKSDFANPRRDAEERWYAAQDRLRYCRREDWCVAEAWSFARTDGVWRVVAHDGWVCVTSHGSPHGSRGEG</sequence>
<dbReference type="PROSITE" id="PS51257">
    <property type="entry name" value="PROKAR_LIPOPROTEIN"/>
    <property type="match status" value="1"/>
</dbReference>
<evidence type="ECO:0000313" key="3">
    <source>
        <dbReference type="Proteomes" id="UP001321580"/>
    </source>
</evidence>
<evidence type="ECO:0008006" key="4">
    <source>
        <dbReference type="Google" id="ProtNLM"/>
    </source>
</evidence>